<keyword evidence="2" id="KW-0645">Protease</keyword>
<dbReference type="Gene3D" id="3.90.230.10">
    <property type="entry name" value="Creatinase/methionine aminopeptidase superfamily"/>
    <property type="match status" value="1"/>
</dbReference>
<dbReference type="InterPro" id="IPR036390">
    <property type="entry name" value="WH_DNA-bd_sf"/>
</dbReference>
<organism evidence="4 5">
    <name type="scientific">Bonamia ostreae</name>
    <dbReference type="NCBI Taxonomy" id="126728"/>
    <lineage>
        <taxon>Eukaryota</taxon>
        <taxon>Sar</taxon>
        <taxon>Rhizaria</taxon>
        <taxon>Endomyxa</taxon>
        <taxon>Ascetosporea</taxon>
        <taxon>Haplosporida</taxon>
        <taxon>Bonamia</taxon>
    </lineage>
</organism>
<dbReference type="SUPFAM" id="SSF55920">
    <property type="entry name" value="Creatinase/aminopeptidase"/>
    <property type="match status" value="1"/>
</dbReference>
<evidence type="ECO:0000313" key="4">
    <source>
        <dbReference type="EMBL" id="MES1923085.1"/>
    </source>
</evidence>
<keyword evidence="3 4" id="KW-0378">Hydrolase</keyword>
<dbReference type="SUPFAM" id="SSF46785">
    <property type="entry name" value="Winged helix' DNA-binding domain"/>
    <property type="match status" value="1"/>
</dbReference>
<protein>
    <submittedName>
        <fullName evidence="4">Methionine aminopeptidase 2</fullName>
        <ecNumber evidence="4">3.4.11.18</ecNumber>
    </submittedName>
</protein>
<gene>
    <name evidence="4" type="primary">METAP2</name>
    <name evidence="4" type="ORF">MHBO_004624</name>
</gene>
<keyword evidence="5" id="KW-1185">Reference proteome</keyword>
<name>A0ABV2ATV2_9EUKA</name>
<comment type="caution">
    <text evidence="4">The sequence shown here is derived from an EMBL/GenBank/DDBJ whole genome shotgun (WGS) entry which is preliminary data.</text>
</comment>
<keyword evidence="1 4" id="KW-0031">Aminopeptidase</keyword>
<evidence type="ECO:0000256" key="2">
    <source>
        <dbReference type="ARBA" id="ARBA00022670"/>
    </source>
</evidence>
<dbReference type="PANTHER" id="PTHR45777:SF2">
    <property type="entry name" value="METHIONINE AMINOPEPTIDASE 2"/>
    <property type="match status" value="1"/>
</dbReference>
<dbReference type="EMBL" id="JBDODL010004596">
    <property type="protein sequence ID" value="MES1923085.1"/>
    <property type="molecule type" value="Genomic_DNA"/>
</dbReference>
<dbReference type="InterPro" id="IPR050247">
    <property type="entry name" value="Met_Aminopeptidase_Type2"/>
</dbReference>
<evidence type="ECO:0000313" key="5">
    <source>
        <dbReference type="Proteomes" id="UP001439008"/>
    </source>
</evidence>
<accession>A0ABV2ATV2</accession>
<evidence type="ECO:0000256" key="3">
    <source>
        <dbReference type="ARBA" id="ARBA00022801"/>
    </source>
</evidence>
<dbReference type="Proteomes" id="UP001439008">
    <property type="component" value="Unassembled WGS sequence"/>
</dbReference>
<dbReference type="PANTHER" id="PTHR45777">
    <property type="entry name" value="METHIONINE AMINOPEPTIDASE 2"/>
    <property type="match status" value="1"/>
</dbReference>
<proteinExistence type="predicted"/>
<dbReference type="InterPro" id="IPR036005">
    <property type="entry name" value="Creatinase/aminopeptidase-like"/>
</dbReference>
<dbReference type="EC" id="3.4.11.18" evidence="4"/>
<dbReference type="GO" id="GO:0004239">
    <property type="term" value="F:initiator methionyl aminopeptidase activity"/>
    <property type="evidence" value="ECO:0007669"/>
    <property type="project" value="UniProtKB-EC"/>
</dbReference>
<reference evidence="4 5" key="1">
    <citation type="journal article" date="2024" name="BMC Biol.">
        <title>Comparative genomics of Ascetosporea gives new insight into the evolutionary basis for animal parasitism in Rhizaria.</title>
        <authorList>
            <person name="Hiltunen Thoren M."/>
            <person name="Onut-Brannstrom I."/>
            <person name="Alfjorden A."/>
            <person name="Peckova H."/>
            <person name="Swords F."/>
            <person name="Hooper C."/>
            <person name="Holzer A.S."/>
            <person name="Bass D."/>
            <person name="Burki F."/>
        </authorList>
    </citation>
    <scope>NUCLEOTIDE SEQUENCE [LARGE SCALE GENOMIC DNA]</scope>
    <source>
        <strain evidence="4">20-A016</strain>
    </source>
</reference>
<sequence>MGIDVRLCDIGRAVSEVMISEVEIGDDLVAMKPIKNLNGHSIGEYTIHAGKTVPLYDNHDETKMEEGEMYAIETFGTTGSGLIKDSSKLEVSHYMKNQSAKFVSIDSKNVRELLNFVNRNFGNLAFCRRWLDRFY</sequence>
<evidence type="ECO:0000256" key="1">
    <source>
        <dbReference type="ARBA" id="ARBA00022438"/>
    </source>
</evidence>